<evidence type="ECO:0000256" key="1">
    <source>
        <dbReference type="SAM" id="Phobius"/>
    </source>
</evidence>
<evidence type="ECO:0000313" key="3">
    <source>
        <dbReference type="Proteomes" id="UP000186817"/>
    </source>
</evidence>
<dbReference type="Proteomes" id="UP000186817">
    <property type="component" value="Unassembled WGS sequence"/>
</dbReference>
<dbReference type="AlphaFoldDB" id="A0A1Q9E1B3"/>
<feature type="transmembrane region" description="Helical" evidence="1">
    <location>
        <begin position="81"/>
        <end position="101"/>
    </location>
</feature>
<dbReference type="EMBL" id="LSRX01000301">
    <property type="protein sequence ID" value="OLQ01205.1"/>
    <property type="molecule type" value="Genomic_DNA"/>
</dbReference>
<keyword evidence="1" id="KW-0472">Membrane</keyword>
<accession>A0A1Q9E1B3</accession>
<reference evidence="2 3" key="1">
    <citation type="submission" date="2016-02" db="EMBL/GenBank/DDBJ databases">
        <title>Genome analysis of coral dinoflagellate symbionts highlights evolutionary adaptations to a symbiotic lifestyle.</title>
        <authorList>
            <person name="Aranda M."/>
            <person name="Li Y."/>
            <person name="Liew Y.J."/>
            <person name="Baumgarten S."/>
            <person name="Simakov O."/>
            <person name="Wilson M."/>
            <person name="Piel J."/>
            <person name="Ashoor H."/>
            <person name="Bougouffa S."/>
            <person name="Bajic V.B."/>
            <person name="Ryu T."/>
            <person name="Ravasi T."/>
            <person name="Bayer T."/>
            <person name="Micklem G."/>
            <person name="Kim H."/>
            <person name="Bhak J."/>
            <person name="Lajeunesse T.C."/>
            <person name="Voolstra C.R."/>
        </authorList>
    </citation>
    <scope>NUCLEOTIDE SEQUENCE [LARGE SCALE GENOMIC DNA]</scope>
    <source>
        <strain evidence="2 3">CCMP2467</strain>
    </source>
</reference>
<organism evidence="2 3">
    <name type="scientific">Symbiodinium microadriaticum</name>
    <name type="common">Dinoflagellate</name>
    <name type="synonym">Zooxanthella microadriatica</name>
    <dbReference type="NCBI Taxonomy" id="2951"/>
    <lineage>
        <taxon>Eukaryota</taxon>
        <taxon>Sar</taxon>
        <taxon>Alveolata</taxon>
        <taxon>Dinophyceae</taxon>
        <taxon>Suessiales</taxon>
        <taxon>Symbiodiniaceae</taxon>
        <taxon>Symbiodinium</taxon>
    </lineage>
</organism>
<keyword evidence="3" id="KW-1185">Reference proteome</keyword>
<comment type="caution">
    <text evidence="2">The sequence shown here is derived from an EMBL/GenBank/DDBJ whole genome shotgun (WGS) entry which is preliminary data.</text>
</comment>
<gene>
    <name evidence="2" type="ORF">AK812_SmicGene16068</name>
</gene>
<sequence>MSFFFKDHSKVLFVLTISNYDPKNEYPSACDHPTEACGDSLILADKLQSPAFAESLRQFFDFIGRSGENIQRAIADLQKRGLIAAFNITFMLGGGITLKFYPLFYHREYGLSDVEICWIMAGFSWV</sequence>
<proteinExistence type="predicted"/>
<protein>
    <submittedName>
        <fullName evidence="2">Uncharacterized protein</fullName>
    </submittedName>
</protein>
<dbReference type="OrthoDB" id="541403at2759"/>
<evidence type="ECO:0000313" key="2">
    <source>
        <dbReference type="EMBL" id="OLQ01205.1"/>
    </source>
</evidence>
<name>A0A1Q9E1B3_SYMMI</name>
<keyword evidence="1" id="KW-0812">Transmembrane</keyword>
<keyword evidence="1" id="KW-1133">Transmembrane helix</keyword>